<feature type="compositionally biased region" description="Basic and acidic residues" evidence="1">
    <location>
        <begin position="64"/>
        <end position="74"/>
    </location>
</feature>
<feature type="region of interest" description="Disordered" evidence="1">
    <location>
        <begin position="1"/>
        <end position="74"/>
    </location>
</feature>
<sequence length="74" mass="7914">MTEPSIPETRTVRPLDGRTGAPVDTPPPKEAREGVCAPVSRPELPLGPLAISHSKSASEAYSHSIDRMQRGARP</sequence>
<dbReference type="AlphaFoldDB" id="A0A1H9U4B7"/>
<evidence type="ECO:0000256" key="1">
    <source>
        <dbReference type="SAM" id="MobiDB-lite"/>
    </source>
</evidence>
<evidence type="ECO:0000313" key="3">
    <source>
        <dbReference type="Proteomes" id="UP000182841"/>
    </source>
</evidence>
<organism evidence="2 3">
    <name type="scientific">Streptomyces qinglanensis</name>
    <dbReference type="NCBI Taxonomy" id="943816"/>
    <lineage>
        <taxon>Bacteria</taxon>
        <taxon>Bacillati</taxon>
        <taxon>Actinomycetota</taxon>
        <taxon>Actinomycetes</taxon>
        <taxon>Kitasatosporales</taxon>
        <taxon>Streptomycetaceae</taxon>
        <taxon>Streptomyces</taxon>
    </lineage>
</organism>
<reference evidence="3" key="1">
    <citation type="submission" date="2016-10" db="EMBL/GenBank/DDBJ databases">
        <authorList>
            <person name="Varghese N."/>
            <person name="Submissions S."/>
        </authorList>
    </citation>
    <scope>NUCLEOTIDE SEQUENCE [LARGE SCALE GENOMIC DNA]</scope>
    <source>
        <strain evidence="3">CGMCC 4.6825</strain>
    </source>
</reference>
<gene>
    <name evidence="2" type="ORF">SAMN05421870_107295</name>
</gene>
<protein>
    <submittedName>
        <fullName evidence="2">Uncharacterized protein</fullName>
    </submittedName>
</protein>
<dbReference type="EMBL" id="FOGO01000007">
    <property type="protein sequence ID" value="SES04014.1"/>
    <property type="molecule type" value="Genomic_DNA"/>
</dbReference>
<dbReference type="Proteomes" id="UP000182841">
    <property type="component" value="Unassembled WGS sequence"/>
</dbReference>
<accession>A0A1H9U4B7</accession>
<proteinExistence type="predicted"/>
<keyword evidence="3" id="KW-1185">Reference proteome</keyword>
<name>A0A1H9U4B7_9ACTN</name>
<evidence type="ECO:0000313" key="2">
    <source>
        <dbReference type="EMBL" id="SES04014.1"/>
    </source>
</evidence>